<organism evidence="1 2">
    <name type="scientific">Pseudomonas luteola</name>
    <dbReference type="NCBI Taxonomy" id="47886"/>
    <lineage>
        <taxon>Bacteria</taxon>
        <taxon>Pseudomonadati</taxon>
        <taxon>Pseudomonadota</taxon>
        <taxon>Gammaproteobacteria</taxon>
        <taxon>Pseudomonadales</taxon>
        <taxon>Pseudomonadaceae</taxon>
        <taxon>Pseudomonas</taxon>
    </lineage>
</organism>
<name>A0A2X2CEH5_PSELU</name>
<proteinExistence type="predicted"/>
<dbReference type="Proteomes" id="UP000250443">
    <property type="component" value="Unassembled WGS sequence"/>
</dbReference>
<dbReference type="AlphaFoldDB" id="A0A2X2CEH5"/>
<reference evidence="1 2" key="1">
    <citation type="submission" date="2018-06" db="EMBL/GenBank/DDBJ databases">
        <authorList>
            <consortium name="Pathogen Informatics"/>
            <person name="Doyle S."/>
        </authorList>
    </citation>
    <scope>NUCLEOTIDE SEQUENCE [LARGE SCALE GENOMIC DNA]</scope>
    <source>
        <strain evidence="1 2">NCTC11842</strain>
    </source>
</reference>
<sequence length="29" mass="3206">MTAFPLTQDAFAFSQNEVAFQLSELSLAQ</sequence>
<protein>
    <submittedName>
        <fullName evidence="1">Uncharacterized protein</fullName>
    </submittedName>
</protein>
<accession>A0A2X2CEH5</accession>
<evidence type="ECO:0000313" key="1">
    <source>
        <dbReference type="EMBL" id="SPZ05141.1"/>
    </source>
</evidence>
<gene>
    <name evidence="1" type="ORF">NCTC11842_01612</name>
</gene>
<dbReference type="EMBL" id="UAUF01000010">
    <property type="protein sequence ID" value="SPZ05141.1"/>
    <property type="molecule type" value="Genomic_DNA"/>
</dbReference>
<evidence type="ECO:0000313" key="2">
    <source>
        <dbReference type="Proteomes" id="UP000250443"/>
    </source>
</evidence>